<gene>
    <name evidence="1" type="ORF">JBS370_LOCUS40356</name>
</gene>
<name>A0A820I1V8_9BILA</name>
<accession>A0A820I1V8</accession>
<dbReference type="Proteomes" id="UP000663836">
    <property type="component" value="Unassembled WGS sequence"/>
</dbReference>
<comment type="caution">
    <text evidence="1">The sequence shown here is derived from an EMBL/GenBank/DDBJ whole genome shotgun (WGS) entry which is preliminary data.</text>
</comment>
<evidence type="ECO:0000313" key="2">
    <source>
        <dbReference type="Proteomes" id="UP000663836"/>
    </source>
</evidence>
<feature type="non-terminal residue" evidence="1">
    <location>
        <position position="12"/>
    </location>
</feature>
<protein>
    <submittedName>
        <fullName evidence="1">Uncharacterized protein</fullName>
    </submittedName>
</protein>
<dbReference type="EMBL" id="CAJOBD010035457">
    <property type="protein sequence ID" value="CAF4300118.1"/>
    <property type="molecule type" value="Genomic_DNA"/>
</dbReference>
<evidence type="ECO:0000313" key="1">
    <source>
        <dbReference type="EMBL" id="CAF4300118.1"/>
    </source>
</evidence>
<sequence length="12" mass="1410">MHSHVCELLRGK</sequence>
<proteinExistence type="predicted"/>
<reference evidence="1" key="1">
    <citation type="submission" date="2021-02" db="EMBL/GenBank/DDBJ databases">
        <authorList>
            <person name="Nowell W R."/>
        </authorList>
    </citation>
    <scope>NUCLEOTIDE SEQUENCE</scope>
</reference>
<organism evidence="1 2">
    <name type="scientific">Rotaria sordida</name>
    <dbReference type="NCBI Taxonomy" id="392033"/>
    <lineage>
        <taxon>Eukaryota</taxon>
        <taxon>Metazoa</taxon>
        <taxon>Spiralia</taxon>
        <taxon>Gnathifera</taxon>
        <taxon>Rotifera</taxon>
        <taxon>Eurotatoria</taxon>
        <taxon>Bdelloidea</taxon>
        <taxon>Philodinida</taxon>
        <taxon>Philodinidae</taxon>
        <taxon>Rotaria</taxon>
    </lineage>
</organism>